<comment type="caution">
    <text evidence="11">The sequence shown here is derived from an EMBL/GenBank/DDBJ whole genome shotgun (WGS) entry which is preliminary data.</text>
</comment>
<dbReference type="SUPFAM" id="SSF52141">
    <property type="entry name" value="Uracil-DNA glycosylase-like"/>
    <property type="match status" value="1"/>
</dbReference>
<dbReference type="InterPro" id="IPR005122">
    <property type="entry name" value="Uracil-DNA_glycosylase-like"/>
</dbReference>
<evidence type="ECO:0000313" key="12">
    <source>
        <dbReference type="Proteomes" id="UP001379235"/>
    </source>
</evidence>
<evidence type="ECO:0000256" key="8">
    <source>
        <dbReference type="ARBA" id="ARBA00023014"/>
    </source>
</evidence>
<accession>A0ABU8S6V6</accession>
<dbReference type="PANTHER" id="PTHR33693:SF9">
    <property type="entry name" value="TYPE-4 URACIL-DNA GLYCOSYLASE"/>
    <property type="match status" value="1"/>
</dbReference>
<keyword evidence="5" id="KW-0227">DNA damage</keyword>
<feature type="domain" description="Uracil-DNA glycosylase-like" evidence="10">
    <location>
        <begin position="313"/>
        <end position="474"/>
    </location>
</feature>
<evidence type="ECO:0000256" key="1">
    <source>
        <dbReference type="ARBA" id="ARBA00006521"/>
    </source>
</evidence>
<comment type="similarity">
    <text evidence="1">Belongs to the uracil-DNA glycosylase (UDG) superfamily. Type 4 (UDGa) family.</text>
</comment>
<keyword evidence="6" id="KW-0378">Hydrolase</keyword>
<gene>
    <name evidence="11" type="ORF">WG900_04560</name>
</gene>
<evidence type="ECO:0000256" key="6">
    <source>
        <dbReference type="ARBA" id="ARBA00022801"/>
    </source>
</evidence>
<dbReference type="InterPro" id="IPR025404">
    <property type="entry name" value="DUF4130"/>
</dbReference>
<dbReference type="EMBL" id="JBBHJY010000001">
    <property type="protein sequence ID" value="MEJ6009188.1"/>
    <property type="molecule type" value="Genomic_DNA"/>
</dbReference>
<dbReference type="SMART" id="SM00987">
    <property type="entry name" value="UreE_C"/>
    <property type="match status" value="1"/>
</dbReference>
<dbReference type="InterPro" id="IPR023875">
    <property type="entry name" value="DNA_repair_put"/>
</dbReference>
<dbReference type="PANTHER" id="PTHR33693">
    <property type="entry name" value="TYPE-5 URACIL-DNA GLYCOSYLASE"/>
    <property type="match status" value="1"/>
</dbReference>
<dbReference type="InterPro" id="IPR036895">
    <property type="entry name" value="Uracil-DNA_glycosylase-like_sf"/>
</dbReference>
<dbReference type="Pfam" id="PF13566">
    <property type="entry name" value="DUF4130"/>
    <property type="match status" value="1"/>
</dbReference>
<keyword evidence="3" id="KW-0004">4Fe-4S</keyword>
<evidence type="ECO:0000256" key="4">
    <source>
        <dbReference type="ARBA" id="ARBA00022723"/>
    </source>
</evidence>
<dbReference type="Pfam" id="PF03167">
    <property type="entry name" value="UDG"/>
    <property type="match status" value="1"/>
</dbReference>
<evidence type="ECO:0000256" key="2">
    <source>
        <dbReference type="ARBA" id="ARBA00019403"/>
    </source>
</evidence>
<evidence type="ECO:0000256" key="3">
    <source>
        <dbReference type="ARBA" id="ARBA00022485"/>
    </source>
</evidence>
<dbReference type="Gene3D" id="3.40.470.10">
    <property type="entry name" value="Uracil-DNA glycosylase-like domain"/>
    <property type="match status" value="1"/>
</dbReference>
<name>A0ABU8S6V6_9SPHN</name>
<keyword evidence="12" id="KW-1185">Reference proteome</keyword>
<proteinExistence type="inferred from homology"/>
<dbReference type="InterPro" id="IPR051536">
    <property type="entry name" value="UDG_Type-4/5"/>
</dbReference>
<sequence>MTPFRDARITDACAVPLTAPDDFDGWREQARRLIMAEVPPDRVVWTVPGEGNGDLFAEAPGQSCRPPAPAPSAPQPRVSRAFLTLAKAAALHSDPHRFALLYRLLWRMQGKPGLLEDAADADVRRLNDLSRAVRRDIHKMRAFVRFRSVADADGQEQFVAWFEPSHHILRTNAVFFVNRFTQMRWSILTPRGSLHWDGTLLHEGPPARCEDAPGGDPADDLWRQYYSSIFNPARLKVGAMVKEMPRRYWKNLPEAALIPELIAGAQAREAAMVSAGGDAFAGVPQPQDLDALARGLRDCRRCPIGCNGTRAVPGEGPSDAALMIIGEQPGDNEEMAGRPFVGPAGQLMSDYLGHAGIDRAQARLTNAVKHFKFEPRGKRRLHQNPSAKEIDICRWWLDAERALVRPKLVLGLGASAGRSLLGKTTSIQQVRGKPIALADGSELWLTVHPSYLLRLDGEARETESDKFAADLAAVAARSRELA</sequence>
<dbReference type="NCBIfam" id="TIGR03914">
    <property type="entry name" value="UDG_fam_dom"/>
    <property type="match status" value="1"/>
</dbReference>
<dbReference type="RefSeq" id="WP_339965016.1">
    <property type="nucleotide sequence ID" value="NZ_JBBHJY010000001.1"/>
</dbReference>
<dbReference type="NCBIfam" id="TIGR03915">
    <property type="entry name" value="SAM_7_link_chp"/>
    <property type="match status" value="1"/>
</dbReference>
<evidence type="ECO:0000313" key="11">
    <source>
        <dbReference type="EMBL" id="MEJ6009188.1"/>
    </source>
</evidence>
<organism evidence="11 12">
    <name type="scientific">Novosphingobium aquae</name>
    <dbReference type="NCBI Taxonomy" id="3133435"/>
    <lineage>
        <taxon>Bacteria</taxon>
        <taxon>Pseudomonadati</taxon>
        <taxon>Pseudomonadota</taxon>
        <taxon>Alphaproteobacteria</taxon>
        <taxon>Sphingomonadales</taxon>
        <taxon>Sphingomonadaceae</taxon>
        <taxon>Novosphingobium</taxon>
    </lineage>
</organism>
<keyword evidence="8" id="KW-0411">Iron-sulfur</keyword>
<keyword evidence="9" id="KW-0234">DNA repair</keyword>
<dbReference type="Proteomes" id="UP001379235">
    <property type="component" value="Unassembled WGS sequence"/>
</dbReference>
<evidence type="ECO:0000256" key="5">
    <source>
        <dbReference type="ARBA" id="ARBA00022763"/>
    </source>
</evidence>
<dbReference type="CDD" id="cd10030">
    <property type="entry name" value="UDG-F4_TTUDGA_SPO1dp_like"/>
    <property type="match status" value="1"/>
</dbReference>
<keyword evidence="4" id="KW-0479">Metal-binding</keyword>
<protein>
    <recommendedName>
        <fullName evidence="2">Type-4 uracil-DNA glycosylase</fullName>
    </recommendedName>
</protein>
<dbReference type="InterPro" id="IPR005273">
    <property type="entry name" value="Ura-DNA_glyco_family4"/>
</dbReference>
<evidence type="ECO:0000256" key="9">
    <source>
        <dbReference type="ARBA" id="ARBA00023204"/>
    </source>
</evidence>
<evidence type="ECO:0000256" key="7">
    <source>
        <dbReference type="ARBA" id="ARBA00023004"/>
    </source>
</evidence>
<keyword evidence="7" id="KW-0408">Iron</keyword>
<evidence type="ECO:0000259" key="10">
    <source>
        <dbReference type="SMART" id="SM00986"/>
    </source>
</evidence>
<reference evidence="11 12" key="1">
    <citation type="submission" date="2024-03" db="EMBL/GenBank/DDBJ databases">
        <authorList>
            <person name="Jo J.-H."/>
        </authorList>
    </citation>
    <scope>NUCLEOTIDE SEQUENCE [LARGE SCALE GENOMIC DNA]</scope>
    <source>
        <strain evidence="11 12">AS3R-12</strain>
    </source>
</reference>
<dbReference type="SMART" id="SM00986">
    <property type="entry name" value="UDG"/>
    <property type="match status" value="1"/>
</dbReference>